<dbReference type="PANTHER" id="PTHR46599:SF3">
    <property type="entry name" value="PIGGYBAC TRANSPOSABLE ELEMENT-DERIVED PROTEIN 4"/>
    <property type="match status" value="1"/>
</dbReference>
<reference evidence="3" key="1">
    <citation type="submission" date="2014-12" db="EMBL/GenBank/DDBJ databases">
        <title>Insight into the proteome of Arion vulgaris.</title>
        <authorList>
            <person name="Aradska J."/>
            <person name="Bulat T."/>
            <person name="Smidak R."/>
            <person name="Sarate P."/>
            <person name="Gangsoo J."/>
            <person name="Sialana F."/>
            <person name="Bilban M."/>
            <person name="Lubec G."/>
        </authorList>
    </citation>
    <scope>NUCLEOTIDE SEQUENCE</scope>
    <source>
        <tissue evidence="3">Skin</tissue>
    </source>
</reference>
<sequence>MRWSLDGRDGGLIRCSMHQSQKNITLKPSGSVTATLTVFNVLIYFGSKTSYSPDLDPASQQAVKVFDTLLKPCGKGHHIYADRYYTSFPLLQYLHERSYYYTGTLNINRRDFPKAIKTTKLIYLQMKWFMHVENKFLCVMFRNKKAKKPCILVSSEASVATVQKTSRTGEVRGKPSLVESYNFSMNGCDKVDQCVTTYGTFQRRTRKWWKKIFFWIFEVAQLNAFILHALTRPGNTPKKPLLHFKTQLIHELSLVFHDEHHISRLQINNHIIRKSLLITRQCVICSTAEKSTRTSFFCQRCTNHPFLHPNKCFSKYHSK</sequence>
<dbReference type="EMBL" id="HACG01044480">
    <property type="protein sequence ID" value="CEK91345.1"/>
    <property type="molecule type" value="Transcribed_RNA"/>
</dbReference>
<gene>
    <name evidence="3" type="primary">ORF182418</name>
    <name evidence="2" type="synonym">ORF182407</name>
</gene>
<evidence type="ECO:0000313" key="2">
    <source>
        <dbReference type="EMBL" id="CEK91344.1"/>
    </source>
</evidence>
<dbReference type="EMBL" id="HACG01044479">
    <property type="protein sequence ID" value="CEK91344.1"/>
    <property type="molecule type" value="Transcribed_RNA"/>
</dbReference>
<dbReference type="InterPro" id="IPR029526">
    <property type="entry name" value="PGBD"/>
</dbReference>
<dbReference type="Pfam" id="PF13843">
    <property type="entry name" value="DDE_Tnp_1_7"/>
    <property type="match status" value="1"/>
</dbReference>
<accession>A0A0B7BGN1</accession>
<name>A0A0B7BGN1_9EUPU</name>
<evidence type="ECO:0000313" key="3">
    <source>
        <dbReference type="EMBL" id="CEK91345.1"/>
    </source>
</evidence>
<feature type="domain" description="PiggyBac transposable element-derived protein" evidence="1">
    <location>
        <begin position="37"/>
        <end position="225"/>
    </location>
</feature>
<protein>
    <recommendedName>
        <fullName evidence="1">PiggyBac transposable element-derived protein domain-containing protein</fullName>
    </recommendedName>
</protein>
<evidence type="ECO:0000259" key="1">
    <source>
        <dbReference type="Pfam" id="PF13843"/>
    </source>
</evidence>
<organism evidence="3">
    <name type="scientific">Arion vulgaris</name>
    <dbReference type="NCBI Taxonomy" id="1028688"/>
    <lineage>
        <taxon>Eukaryota</taxon>
        <taxon>Metazoa</taxon>
        <taxon>Spiralia</taxon>
        <taxon>Lophotrochozoa</taxon>
        <taxon>Mollusca</taxon>
        <taxon>Gastropoda</taxon>
        <taxon>Heterobranchia</taxon>
        <taxon>Euthyneura</taxon>
        <taxon>Panpulmonata</taxon>
        <taxon>Eupulmonata</taxon>
        <taxon>Stylommatophora</taxon>
        <taxon>Helicina</taxon>
        <taxon>Arionoidea</taxon>
        <taxon>Arionidae</taxon>
        <taxon>Arion</taxon>
    </lineage>
</organism>
<dbReference type="AlphaFoldDB" id="A0A0B7BGN1"/>
<dbReference type="PANTHER" id="PTHR46599">
    <property type="entry name" value="PIGGYBAC TRANSPOSABLE ELEMENT-DERIVED PROTEIN 4"/>
    <property type="match status" value="1"/>
</dbReference>
<proteinExistence type="predicted"/>